<dbReference type="PANTHER" id="PTHR11776">
    <property type="entry name" value="ADENINE PHOSPHORIBOSYLTRANSFERASE"/>
    <property type="match status" value="1"/>
</dbReference>
<evidence type="ECO:0000256" key="14">
    <source>
        <dbReference type="ARBA" id="ARBA00022695"/>
    </source>
</evidence>
<evidence type="ECO:0000256" key="7">
    <source>
        <dbReference type="ARBA" id="ARBA00009747"/>
    </source>
</evidence>
<dbReference type="GO" id="GO:0046872">
    <property type="term" value="F:metal ion binding"/>
    <property type="evidence" value="ECO:0007669"/>
    <property type="project" value="UniProtKB-KW"/>
</dbReference>
<comment type="cofactor">
    <cofactor evidence="2">
        <name>Mg(2+)</name>
        <dbReference type="ChEBI" id="CHEBI:18420"/>
    </cofactor>
</comment>
<keyword evidence="14" id="KW-0548">Nucleotidyltransferase</keyword>
<evidence type="ECO:0000256" key="8">
    <source>
        <dbReference type="ARBA" id="ARBA00011738"/>
    </source>
</evidence>
<comment type="catalytic activity">
    <reaction evidence="1">
        <text>AMP + diphosphate = 5-phospho-alpha-D-ribose 1-diphosphate + adenine</text>
        <dbReference type="Rhea" id="RHEA:16609"/>
        <dbReference type="ChEBI" id="CHEBI:16708"/>
        <dbReference type="ChEBI" id="CHEBI:33019"/>
        <dbReference type="ChEBI" id="CHEBI:58017"/>
        <dbReference type="ChEBI" id="CHEBI:456215"/>
        <dbReference type="EC" id="2.4.2.7"/>
    </reaction>
</comment>
<keyword evidence="15" id="KW-0479">Metal-binding</keyword>
<comment type="pathway">
    <text evidence="5">Purine metabolism; AMP biosynthesis via salvage pathway; AMP from adenine: step 1/1.</text>
</comment>
<evidence type="ECO:0000256" key="5">
    <source>
        <dbReference type="ARBA" id="ARBA00004659"/>
    </source>
</evidence>
<evidence type="ECO:0000256" key="11">
    <source>
        <dbReference type="ARBA" id="ARBA00022490"/>
    </source>
</evidence>
<comment type="subunit">
    <text evidence="8">Homodimer.</text>
</comment>
<evidence type="ECO:0000256" key="18">
    <source>
        <dbReference type="ARBA" id="ARBA00022840"/>
    </source>
</evidence>
<dbReference type="EC" id="2.4.2.7" evidence="9"/>
<dbReference type="PANTHER" id="PTHR11776:SF7">
    <property type="entry name" value="PHOSPHORIBOSYLTRANSFERASE DOMAIN-CONTAINING PROTEIN"/>
    <property type="match status" value="1"/>
</dbReference>
<keyword evidence="13 23" id="KW-0808">Transferase</keyword>
<evidence type="ECO:0000256" key="12">
    <source>
        <dbReference type="ARBA" id="ARBA00022676"/>
    </source>
</evidence>
<evidence type="ECO:0000256" key="15">
    <source>
        <dbReference type="ARBA" id="ARBA00022723"/>
    </source>
</evidence>
<dbReference type="GO" id="GO:0006168">
    <property type="term" value="P:adenine salvage"/>
    <property type="evidence" value="ECO:0007669"/>
    <property type="project" value="InterPro"/>
</dbReference>
<evidence type="ECO:0000256" key="20">
    <source>
        <dbReference type="ARBA" id="ARBA00031547"/>
    </source>
</evidence>
<dbReference type="Gene3D" id="3.40.50.2020">
    <property type="match status" value="1"/>
</dbReference>
<dbReference type="GO" id="GO:0016779">
    <property type="term" value="F:nucleotidyltransferase activity"/>
    <property type="evidence" value="ECO:0007669"/>
    <property type="project" value="UniProtKB-KW"/>
</dbReference>
<evidence type="ECO:0000256" key="1">
    <source>
        <dbReference type="ARBA" id="ARBA00000868"/>
    </source>
</evidence>
<dbReference type="EMBL" id="JAKKPZ010000878">
    <property type="protein sequence ID" value="KAI1691732.1"/>
    <property type="molecule type" value="Genomic_DNA"/>
</dbReference>
<dbReference type="SUPFAM" id="SSF53271">
    <property type="entry name" value="PRTase-like"/>
    <property type="match status" value="1"/>
</dbReference>
<keyword evidence="24" id="KW-1185">Reference proteome</keyword>
<keyword evidence="19" id="KW-0460">Magnesium</keyword>
<dbReference type="HAMAP" id="MF_00004">
    <property type="entry name" value="Aden_phosphoribosyltr"/>
    <property type="match status" value="1"/>
</dbReference>
<dbReference type="InterPro" id="IPR029057">
    <property type="entry name" value="PRTase-like"/>
</dbReference>
<evidence type="ECO:0000313" key="24">
    <source>
        <dbReference type="Proteomes" id="UP001201812"/>
    </source>
</evidence>
<evidence type="ECO:0000313" key="23">
    <source>
        <dbReference type="EMBL" id="KAI1691732.1"/>
    </source>
</evidence>
<evidence type="ECO:0000259" key="22">
    <source>
        <dbReference type="Pfam" id="PF00156"/>
    </source>
</evidence>
<reference evidence="23" key="1">
    <citation type="submission" date="2022-01" db="EMBL/GenBank/DDBJ databases">
        <title>Genome Sequence Resource for Two Populations of Ditylenchus destructor, the Migratory Endoparasitic Phytonematode.</title>
        <authorList>
            <person name="Zhang H."/>
            <person name="Lin R."/>
            <person name="Xie B."/>
        </authorList>
    </citation>
    <scope>NUCLEOTIDE SEQUENCE</scope>
    <source>
        <strain evidence="23">BazhouSP</strain>
    </source>
</reference>
<organism evidence="23 24">
    <name type="scientific">Ditylenchus destructor</name>
    <dbReference type="NCBI Taxonomy" id="166010"/>
    <lineage>
        <taxon>Eukaryota</taxon>
        <taxon>Metazoa</taxon>
        <taxon>Ecdysozoa</taxon>
        <taxon>Nematoda</taxon>
        <taxon>Chromadorea</taxon>
        <taxon>Rhabditida</taxon>
        <taxon>Tylenchina</taxon>
        <taxon>Tylenchomorpha</taxon>
        <taxon>Sphaerularioidea</taxon>
        <taxon>Anguinidae</taxon>
        <taxon>Anguininae</taxon>
        <taxon>Ditylenchus</taxon>
    </lineage>
</organism>
<evidence type="ECO:0000256" key="9">
    <source>
        <dbReference type="ARBA" id="ARBA00011893"/>
    </source>
</evidence>
<dbReference type="InterPro" id="IPR003846">
    <property type="entry name" value="SelO"/>
</dbReference>
<evidence type="ECO:0000256" key="13">
    <source>
        <dbReference type="ARBA" id="ARBA00022679"/>
    </source>
</evidence>
<name>A0AAD4MFD1_9BILA</name>
<evidence type="ECO:0000256" key="3">
    <source>
        <dbReference type="ARBA" id="ARBA00003968"/>
    </source>
</evidence>
<evidence type="ECO:0000256" key="6">
    <source>
        <dbReference type="ARBA" id="ARBA00008391"/>
    </source>
</evidence>
<dbReference type="AlphaFoldDB" id="A0AAD4MFD1"/>
<dbReference type="InterPro" id="IPR005764">
    <property type="entry name" value="Ade_phspho_trans"/>
</dbReference>
<evidence type="ECO:0000256" key="16">
    <source>
        <dbReference type="ARBA" id="ARBA00022726"/>
    </source>
</evidence>
<protein>
    <recommendedName>
        <fullName evidence="10">Adenine phosphoribosyltransferase</fullName>
        <ecNumber evidence="9">2.4.2.7</ecNumber>
    </recommendedName>
    <alternativeName>
        <fullName evidence="20">Selenoprotein O</fullName>
    </alternativeName>
</protein>
<dbReference type="Pfam" id="PF02696">
    <property type="entry name" value="SelO"/>
    <property type="match status" value="1"/>
</dbReference>
<dbReference type="Pfam" id="PF00156">
    <property type="entry name" value="Pribosyltran"/>
    <property type="match status" value="1"/>
</dbReference>
<sequence length="399" mass="42965">MALMAGSKTSTRTGPRTPPMRRDAAIVSAPSRGFGVLESKPGLAQALSPLFADVQPLQAGLAAYQATFVACPRRDVAAKLGLAAADDADLQLYQRWQQLMQDGGMDMTLAWRALMRIDANAPDASVLAEVFYDVERQHAVQEPLQQWFAGVRGAAACRSVARSRARRQDGRVNPLYVLRNWLAQEAIDRAEQGDLGGVHPLQDVLRDPYTERRGWNITPASGRHGLTIARAVRCCPAVPEACSSARLHLQQAAGARNSEDFRGAVVAMADRWRDQKLDAVVGIESRGFILGAAMALELGVGFVPVRKPGKLPGKVLREEYTLEYRSDCIEVHADALPAGARVAIIDDVLATGGTLVAALSLVRRLGVDVAGAGVLVELDGLGGRGRWEADLPLHTELVF</sequence>
<keyword evidence="18" id="KW-0067">ATP-binding</keyword>
<dbReference type="FunFam" id="3.40.50.2020:FF:000004">
    <property type="entry name" value="Adenine phosphoribosyltransferase"/>
    <property type="match status" value="1"/>
</dbReference>
<dbReference type="InterPro" id="IPR050120">
    <property type="entry name" value="Adenine_PRTase"/>
</dbReference>
<dbReference type="Proteomes" id="UP001201812">
    <property type="component" value="Unassembled WGS sequence"/>
</dbReference>
<accession>A0AAD4MFD1</accession>
<evidence type="ECO:0000256" key="21">
    <source>
        <dbReference type="SAM" id="MobiDB-lite"/>
    </source>
</evidence>
<comment type="similarity">
    <text evidence="6">Belongs to the purine/pyrimidine phosphoribosyltransferase family.</text>
</comment>
<evidence type="ECO:0000256" key="17">
    <source>
        <dbReference type="ARBA" id="ARBA00022741"/>
    </source>
</evidence>
<evidence type="ECO:0000256" key="2">
    <source>
        <dbReference type="ARBA" id="ARBA00001946"/>
    </source>
</evidence>
<dbReference type="GO" id="GO:0005737">
    <property type="term" value="C:cytoplasm"/>
    <property type="evidence" value="ECO:0007669"/>
    <property type="project" value="UniProtKB-SubCell"/>
</dbReference>
<comment type="subcellular location">
    <subcellularLocation>
        <location evidence="4">Cytoplasm</location>
    </subcellularLocation>
</comment>
<keyword evidence="11" id="KW-0963">Cytoplasm</keyword>
<feature type="region of interest" description="Disordered" evidence="21">
    <location>
        <begin position="1"/>
        <end position="22"/>
    </location>
</feature>
<dbReference type="GO" id="GO:0003999">
    <property type="term" value="F:adenine phosphoribosyltransferase activity"/>
    <property type="evidence" value="ECO:0007669"/>
    <property type="project" value="UniProtKB-EC"/>
</dbReference>
<keyword evidence="16" id="KW-0660">Purine salvage</keyword>
<comment type="similarity">
    <text evidence="7">Belongs to the SELO family.</text>
</comment>
<gene>
    <name evidence="23" type="ORF">DdX_21690</name>
</gene>
<dbReference type="GO" id="GO:0005524">
    <property type="term" value="F:ATP binding"/>
    <property type="evidence" value="ECO:0007669"/>
    <property type="project" value="UniProtKB-KW"/>
</dbReference>
<comment type="caution">
    <text evidence="23">The sequence shown here is derived from an EMBL/GenBank/DDBJ whole genome shotgun (WGS) entry which is preliminary data.</text>
</comment>
<dbReference type="GO" id="GO:0006166">
    <property type="term" value="P:purine ribonucleoside salvage"/>
    <property type="evidence" value="ECO:0007669"/>
    <property type="project" value="UniProtKB-KW"/>
</dbReference>
<evidence type="ECO:0000256" key="10">
    <source>
        <dbReference type="ARBA" id="ARBA00017366"/>
    </source>
</evidence>
<keyword evidence="12" id="KW-0328">Glycosyltransferase</keyword>
<proteinExistence type="inferred from homology"/>
<feature type="domain" description="Phosphoribosyltransferase" evidence="22">
    <location>
        <begin position="274"/>
        <end position="387"/>
    </location>
</feature>
<keyword evidence="17" id="KW-0547">Nucleotide-binding</keyword>
<evidence type="ECO:0000256" key="4">
    <source>
        <dbReference type="ARBA" id="ARBA00004496"/>
    </source>
</evidence>
<evidence type="ECO:0000256" key="19">
    <source>
        <dbReference type="ARBA" id="ARBA00022842"/>
    </source>
</evidence>
<comment type="function">
    <text evidence="3">Catalyzes a salvage reaction resulting in the formation of AMP, that is energically less costly than de novo synthesis.</text>
</comment>
<dbReference type="NCBIfam" id="NF002636">
    <property type="entry name" value="PRK02304.1-5"/>
    <property type="match status" value="1"/>
</dbReference>
<dbReference type="CDD" id="cd06223">
    <property type="entry name" value="PRTases_typeI"/>
    <property type="match status" value="1"/>
</dbReference>
<dbReference type="InterPro" id="IPR000836">
    <property type="entry name" value="PRTase_dom"/>
</dbReference>